<dbReference type="SUPFAM" id="SSF103473">
    <property type="entry name" value="MFS general substrate transporter"/>
    <property type="match status" value="1"/>
</dbReference>
<dbReference type="InParanoid" id="A0A263D934"/>
<accession>A0A263D934</accession>
<dbReference type="EMBL" id="NKYE01000001">
    <property type="protein sequence ID" value="OZM74973.1"/>
    <property type="molecule type" value="Genomic_DNA"/>
</dbReference>
<dbReference type="InterPro" id="IPR004638">
    <property type="entry name" value="EmrB-like"/>
</dbReference>
<dbReference type="PANTHER" id="PTHR42718">
    <property type="entry name" value="MAJOR FACILITATOR SUPERFAMILY MULTIDRUG TRANSPORTER MFSC"/>
    <property type="match status" value="1"/>
</dbReference>
<dbReference type="GO" id="GO:0005886">
    <property type="term" value="C:plasma membrane"/>
    <property type="evidence" value="ECO:0007669"/>
    <property type="project" value="UniProtKB-SubCell"/>
</dbReference>
<feature type="transmembrane region" description="Helical" evidence="7">
    <location>
        <begin position="173"/>
        <end position="194"/>
    </location>
</feature>
<evidence type="ECO:0000313" key="9">
    <source>
        <dbReference type="EMBL" id="OZM74973.1"/>
    </source>
</evidence>
<proteinExistence type="predicted"/>
<comment type="caution">
    <text evidence="9">The sequence shown here is derived from an EMBL/GenBank/DDBJ whole genome shotgun (WGS) entry which is preliminary data.</text>
</comment>
<keyword evidence="2" id="KW-0813">Transport</keyword>
<dbReference type="InterPro" id="IPR020846">
    <property type="entry name" value="MFS_dom"/>
</dbReference>
<sequence length="489" mass="49338">MTADTPGSPAPETGRSRTPALVTICAGMLMVVLDGSIVSVALPSIQAELGFSDAGLTWTVNAYLIAFGGLLLLAGRLGDLIGRKRMFVAGLIVFTVASLACALAGSQAMLVAARFAQGAGGAMTAAVSLGMVATLYPRRRERGRAMGAVGFVGAAGASIGQVAGGLLTEAMSWHWIFVVNLPIGFAAAVVAVRVLDPDRDRATGRVDLAGAVLATSGLMLGVYTIVETERFGWGSPHTLGFGALSLALLAGFLLRQHTAADPLLPLRMFRSRNVSGANAVQILLESALFGFQVLIVLYLQNVLGYGAAAAGMAMLPAATLIGLVSLGVSARLIARFGDRAVLLAGLVLLVGALGLLTRLPADADYAVDLLPSMVLACGFGLAIPSLSGLGMSDARPDDAGVASGLFNTTRHVGGALGVAVLSTLATGRTGTLTEAGADSASALTGGFRLAFGVGAGLIVVAAVLAAVVLRAPAAPRAKIPAGATSARNR</sequence>
<protein>
    <submittedName>
        <fullName evidence="9">MFS transporter</fullName>
    </submittedName>
</protein>
<reference evidence="9 10" key="1">
    <citation type="submission" date="2017-07" db="EMBL/GenBank/DDBJ databases">
        <title>Amycolatopsis antarcticus sp. nov., isolated from the surface of an Antarcticus brown macroalga.</title>
        <authorList>
            <person name="Wang J."/>
            <person name="Leiva S."/>
            <person name="Huang J."/>
            <person name="Huang Y."/>
        </authorList>
    </citation>
    <scope>NUCLEOTIDE SEQUENCE [LARGE SCALE GENOMIC DNA]</scope>
    <source>
        <strain evidence="9 10">AU-G6</strain>
    </source>
</reference>
<dbReference type="Pfam" id="PF07690">
    <property type="entry name" value="MFS_1"/>
    <property type="match status" value="1"/>
</dbReference>
<evidence type="ECO:0000256" key="4">
    <source>
        <dbReference type="ARBA" id="ARBA00022692"/>
    </source>
</evidence>
<evidence type="ECO:0000256" key="3">
    <source>
        <dbReference type="ARBA" id="ARBA00022475"/>
    </source>
</evidence>
<dbReference type="FunCoup" id="A0A263D934">
    <property type="interactions" value="88"/>
</dbReference>
<feature type="transmembrane region" description="Helical" evidence="7">
    <location>
        <begin position="449"/>
        <end position="469"/>
    </location>
</feature>
<dbReference type="Gene3D" id="1.20.1720.10">
    <property type="entry name" value="Multidrug resistance protein D"/>
    <property type="match status" value="1"/>
</dbReference>
<feature type="transmembrane region" description="Helical" evidence="7">
    <location>
        <begin position="412"/>
        <end position="429"/>
    </location>
</feature>
<feature type="transmembrane region" description="Helical" evidence="7">
    <location>
        <begin position="20"/>
        <end position="42"/>
    </location>
</feature>
<comment type="subcellular location">
    <subcellularLocation>
        <location evidence="1">Cell membrane</location>
        <topology evidence="1">Multi-pass membrane protein</topology>
    </subcellularLocation>
</comment>
<dbReference type="CDD" id="cd17321">
    <property type="entry name" value="MFS_MMR_MDR_like"/>
    <property type="match status" value="1"/>
</dbReference>
<feature type="transmembrane region" description="Helical" evidence="7">
    <location>
        <begin position="54"/>
        <end position="74"/>
    </location>
</feature>
<dbReference type="GO" id="GO:0022857">
    <property type="term" value="F:transmembrane transporter activity"/>
    <property type="evidence" value="ECO:0007669"/>
    <property type="project" value="InterPro"/>
</dbReference>
<dbReference type="PROSITE" id="PS50850">
    <property type="entry name" value="MFS"/>
    <property type="match status" value="1"/>
</dbReference>
<dbReference type="Gene3D" id="1.20.1250.20">
    <property type="entry name" value="MFS general substrate transporter like domains"/>
    <property type="match status" value="1"/>
</dbReference>
<feature type="transmembrane region" description="Helical" evidence="7">
    <location>
        <begin position="115"/>
        <end position="136"/>
    </location>
</feature>
<dbReference type="Proteomes" id="UP000242444">
    <property type="component" value="Unassembled WGS sequence"/>
</dbReference>
<feature type="transmembrane region" description="Helical" evidence="7">
    <location>
        <begin position="340"/>
        <end position="357"/>
    </location>
</feature>
<feature type="transmembrane region" description="Helical" evidence="7">
    <location>
        <begin position="206"/>
        <end position="226"/>
    </location>
</feature>
<keyword evidence="6 7" id="KW-0472">Membrane</keyword>
<dbReference type="OrthoDB" id="9807274at2"/>
<evidence type="ECO:0000256" key="7">
    <source>
        <dbReference type="SAM" id="Phobius"/>
    </source>
</evidence>
<evidence type="ECO:0000256" key="5">
    <source>
        <dbReference type="ARBA" id="ARBA00022989"/>
    </source>
</evidence>
<dbReference type="RefSeq" id="WP_094860754.1">
    <property type="nucleotide sequence ID" value="NZ_NKYE01000001.1"/>
</dbReference>
<keyword evidence="5 7" id="KW-1133">Transmembrane helix</keyword>
<feature type="transmembrane region" description="Helical" evidence="7">
    <location>
        <begin position="86"/>
        <end position="109"/>
    </location>
</feature>
<evidence type="ECO:0000256" key="2">
    <source>
        <dbReference type="ARBA" id="ARBA00022448"/>
    </source>
</evidence>
<evidence type="ECO:0000256" key="6">
    <source>
        <dbReference type="ARBA" id="ARBA00023136"/>
    </source>
</evidence>
<feature type="transmembrane region" description="Helical" evidence="7">
    <location>
        <begin position="369"/>
        <end position="391"/>
    </location>
</feature>
<dbReference type="InterPro" id="IPR036259">
    <property type="entry name" value="MFS_trans_sf"/>
</dbReference>
<gene>
    <name evidence="9" type="ORF">CFN78_01910</name>
</gene>
<name>A0A263D934_9PSEU</name>
<feature type="transmembrane region" description="Helical" evidence="7">
    <location>
        <begin position="148"/>
        <end position="167"/>
    </location>
</feature>
<feature type="domain" description="Major facilitator superfamily (MFS) profile" evidence="8">
    <location>
        <begin position="20"/>
        <end position="473"/>
    </location>
</feature>
<feature type="transmembrane region" description="Helical" evidence="7">
    <location>
        <begin position="276"/>
        <end position="299"/>
    </location>
</feature>
<organism evidence="9 10">
    <name type="scientific">Amycolatopsis antarctica</name>
    <dbReference type="NCBI Taxonomy" id="1854586"/>
    <lineage>
        <taxon>Bacteria</taxon>
        <taxon>Bacillati</taxon>
        <taxon>Actinomycetota</taxon>
        <taxon>Actinomycetes</taxon>
        <taxon>Pseudonocardiales</taxon>
        <taxon>Pseudonocardiaceae</taxon>
        <taxon>Amycolatopsis</taxon>
    </lineage>
</organism>
<evidence type="ECO:0000259" key="8">
    <source>
        <dbReference type="PROSITE" id="PS50850"/>
    </source>
</evidence>
<feature type="transmembrane region" description="Helical" evidence="7">
    <location>
        <begin position="305"/>
        <end position="328"/>
    </location>
</feature>
<dbReference type="AlphaFoldDB" id="A0A263D934"/>
<evidence type="ECO:0000256" key="1">
    <source>
        <dbReference type="ARBA" id="ARBA00004651"/>
    </source>
</evidence>
<evidence type="ECO:0000313" key="10">
    <source>
        <dbReference type="Proteomes" id="UP000242444"/>
    </source>
</evidence>
<keyword evidence="10" id="KW-1185">Reference proteome</keyword>
<dbReference type="NCBIfam" id="TIGR00711">
    <property type="entry name" value="efflux_EmrB"/>
    <property type="match status" value="1"/>
</dbReference>
<dbReference type="InterPro" id="IPR011701">
    <property type="entry name" value="MFS"/>
</dbReference>
<keyword evidence="4 7" id="KW-0812">Transmembrane</keyword>
<keyword evidence="3" id="KW-1003">Cell membrane</keyword>
<feature type="transmembrane region" description="Helical" evidence="7">
    <location>
        <begin position="238"/>
        <end position="255"/>
    </location>
</feature>
<dbReference type="PANTHER" id="PTHR42718:SF46">
    <property type="entry name" value="BLR6921 PROTEIN"/>
    <property type="match status" value="1"/>
</dbReference>